<sequence length="164" mass="17869">MEKQRRRTRRLTREDVRSSWMVDLDRDERAAFLSWASFTVTFAGVRALTHWIRSGHGPRGGGMRLGGHHFHHYNIGIALLSGLAGYSLRRGVEPGSGPLRPVVFGFANALIADEAALLLDLEDVYWLPQGRVSVDLAAATIGVGGLAVAAQPLAVALRARAHTH</sequence>
<dbReference type="AlphaFoldDB" id="A0A077LWW2"/>
<evidence type="ECO:0000313" key="3">
    <source>
        <dbReference type="Proteomes" id="UP000035721"/>
    </source>
</evidence>
<dbReference type="RefSeq" id="WP_048555385.1">
    <property type="nucleotide sequence ID" value="NZ_HF570958.1"/>
</dbReference>
<comment type="caution">
    <text evidence="2">The sequence shown here is derived from an EMBL/GenBank/DDBJ whole genome shotgun (WGS) entry which is preliminary data.</text>
</comment>
<evidence type="ECO:0000256" key="1">
    <source>
        <dbReference type="SAM" id="Phobius"/>
    </source>
</evidence>
<keyword evidence="1" id="KW-0812">Transmembrane</keyword>
<dbReference type="OrthoDB" id="8535577at2"/>
<name>A0A077LWW2_9MICO</name>
<dbReference type="Proteomes" id="UP000035721">
    <property type="component" value="Unassembled WGS sequence"/>
</dbReference>
<dbReference type="EMBL" id="CAJB01000208">
    <property type="protein sequence ID" value="CCH78418.1"/>
    <property type="molecule type" value="Genomic_DNA"/>
</dbReference>
<keyword evidence="1" id="KW-1133">Transmembrane helix</keyword>
<keyword evidence="3" id="KW-1185">Reference proteome</keyword>
<keyword evidence="1" id="KW-0472">Membrane</keyword>
<feature type="transmembrane region" description="Helical" evidence="1">
    <location>
        <begin position="139"/>
        <end position="157"/>
    </location>
</feature>
<organism evidence="2 3">
    <name type="scientific">Nostocoides japonicum T1-X7</name>
    <dbReference type="NCBI Taxonomy" id="1194083"/>
    <lineage>
        <taxon>Bacteria</taxon>
        <taxon>Bacillati</taxon>
        <taxon>Actinomycetota</taxon>
        <taxon>Actinomycetes</taxon>
        <taxon>Micrococcales</taxon>
        <taxon>Intrasporangiaceae</taxon>
        <taxon>Nostocoides</taxon>
    </lineage>
</organism>
<dbReference type="STRING" id="1194083.BN12_2860017"/>
<reference evidence="2 3" key="1">
    <citation type="journal article" date="2013" name="ISME J.">
        <title>A metabolic model for members of the genus Tetrasphaera involved in enhanced biological phosphorus removal.</title>
        <authorList>
            <person name="Kristiansen R."/>
            <person name="Nguyen H.T.T."/>
            <person name="Saunders A.M."/>
            <person name="Nielsen J.L."/>
            <person name="Wimmer R."/>
            <person name="Le V.Q."/>
            <person name="McIlroy S.J."/>
            <person name="Petrovski S."/>
            <person name="Seviour R.J."/>
            <person name="Calteau A."/>
            <person name="Nielsen K.L."/>
            <person name="Nielsen P.H."/>
        </authorList>
    </citation>
    <scope>NUCLEOTIDE SEQUENCE [LARGE SCALE GENOMIC DNA]</scope>
    <source>
        <strain evidence="2 3">T1-X7</strain>
    </source>
</reference>
<protein>
    <recommendedName>
        <fullName evidence="4">Integral membrane protein</fullName>
    </recommendedName>
</protein>
<gene>
    <name evidence="2" type="ORF">BN12_2860017</name>
</gene>
<evidence type="ECO:0008006" key="4">
    <source>
        <dbReference type="Google" id="ProtNLM"/>
    </source>
</evidence>
<proteinExistence type="predicted"/>
<evidence type="ECO:0000313" key="2">
    <source>
        <dbReference type="EMBL" id="CCH78418.1"/>
    </source>
</evidence>
<accession>A0A077LWW2</accession>
<feature type="transmembrane region" description="Helical" evidence="1">
    <location>
        <begin position="30"/>
        <end position="52"/>
    </location>
</feature>